<dbReference type="EMBL" id="JANQDO010000049">
    <property type="protein sequence ID" value="MDH6056497.1"/>
    <property type="molecule type" value="Genomic_DNA"/>
</dbReference>
<dbReference type="Proteomes" id="UP001159371">
    <property type="component" value="Unassembled WGS sequence"/>
</dbReference>
<reference evidence="2 3" key="1">
    <citation type="journal article" date="2023" name="J. Phycol.">
        <title>Chrysosporum ovalisporum is synonymous with the true-branching cyanobacterium Umezakia natans (Nostocales/Aphanizomenonaceae).</title>
        <authorList>
            <person name="McGregor G.B."/>
            <person name="Sendall B.C."/>
            <person name="Niiyama Y."/>
            <person name="Tuji A."/>
            <person name="Willis A."/>
        </authorList>
    </citation>
    <scope>NUCLEOTIDE SEQUENCE [LARGE SCALE GENOMIC DNA]</scope>
    <source>
        <strain evidence="2 3">FSS-43</strain>
    </source>
</reference>
<sequence length="41" mass="4894">MDDTVKQQIQMLSVEQLESLAEELLDFRDIQELQTWLQQLS</sequence>
<name>A0ABT6K2L7_9CYAN</name>
<protein>
    <submittedName>
        <fullName evidence="2">DUF4351 domain-containing protein</fullName>
    </submittedName>
</protein>
<evidence type="ECO:0000313" key="3">
    <source>
        <dbReference type="Proteomes" id="UP001159371"/>
    </source>
</evidence>
<feature type="domain" description="DUF4351" evidence="1">
    <location>
        <begin position="4"/>
        <end position="37"/>
    </location>
</feature>
<accession>A0ABT6K2L7</accession>
<dbReference type="RefSeq" id="WP_280656750.1">
    <property type="nucleotide sequence ID" value="NZ_JANQDO010000049.1"/>
</dbReference>
<gene>
    <name evidence="2" type="ORF">NWP19_06760</name>
</gene>
<proteinExistence type="predicted"/>
<keyword evidence="3" id="KW-1185">Reference proteome</keyword>
<dbReference type="Pfam" id="PF14261">
    <property type="entry name" value="DUF4351"/>
    <property type="match status" value="1"/>
</dbReference>
<dbReference type="InterPro" id="IPR025587">
    <property type="entry name" value="DUF4351"/>
</dbReference>
<evidence type="ECO:0000259" key="1">
    <source>
        <dbReference type="Pfam" id="PF14261"/>
    </source>
</evidence>
<comment type="caution">
    <text evidence="2">The sequence shown here is derived from an EMBL/GenBank/DDBJ whole genome shotgun (WGS) entry which is preliminary data.</text>
</comment>
<organism evidence="2 3">
    <name type="scientific">Umezakia ovalisporum FSS-43</name>
    <dbReference type="NCBI Taxonomy" id="2740520"/>
    <lineage>
        <taxon>Bacteria</taxon>
        <taxon>Bacillati</taxon>
        <taxon>Cyanobacteriota</taxon>
        <taxon>Cyanophyceae</taxon>
        <taxon>Nostocales</taxon>
        <taxon>Nodulariaceae</taxon>
        <taxon>Umezakia</taxon>
    </lineage>
</organism>
<evidence type="ECO:0000313" key="2">
    <source>
        <dbReference type="EMBL" id="MDH6056497.1"/>
    </source>
</evidence>